<proteinExistence type="predicted"/>
<organism evidence="3 4">
    <name type="scientific">Golovinomyces cichoracearum</name>
    <dbReference type="NCBI Taxonomy" id="62708"/>
    <lineage>
        <taxon>Eukaryota</taxon>
        <taxon>Fungi</taxon>
        <taxon>Dikarya</taxon>
        <taxon>Ascomycota</taxon>
        <taxon>Pezizomycotina</taxon>
        <taxon>Leotiomycetes</taxon>
        <taxon>Erysiphales</taxon>
        <taxon>Erysiphaceae</taxon>
        <taxon>Golovinomyces</taxon>
    </lineage>
</organism>
<comment type="caution">
    <text evidence="3">The sequence shown here is derived from an EMBL/GenBank/DDBJ whole genome shotgun (WGS) entry which is preliminary data.</text>
</comment>
<feature type="compositionally biased region" description="Basic residues" evidence="1">
    <location>
        <begin position="248"/>
        <end position="259"/>
    </location>
</feature>
<feature type="compositionally biased region" description="Basic residues" evidence="1">
    <location>
        <begin position="285"/>
        <end position="314"/>
    </location>
</feature>
<feature type="compositionally biased region" description="Basic and acidic residues" evidence="1">
    <location>
        <begin position="130"/>
        <end position="150"/>
    </location>
</feature>
<accession>A0A420IE38</accession>
<evidence type="ECO:0000313" key="4">
    <source>
        <dbReference type="Proteomes" id="UP000285326"/>
    </source>
</evidence>
<dbReference type="Proteomes" id="UP000285326">
    <property type="component" value="Unassembled WGS sequence"/>
</dbReference>
<dbReference type="InterPro" id="IPR039875">
    <property type="entry name" value="LENG1-like"/>
</dbReference>
<name>A0A420IE38_9PEZI</name>
<dbReference type="Pfam" id="PF10197">
    <property type="entry name" value="Cir_N"/>
    <property type="match status" value="1"/>
</dbReference>
<feature type="compositionally biased region" description="Basic and acidic residues" evidence="1">
    <location>
        <begin position="76"/>
        <end position="90"/>
    </location>
</feature>
<dbReference type="InterPro" id="IPR019339">
    <property type="entry name" value="CIR_N_dom"/>
</dbReference>
<feature type="domain" description="CBF1-interacting co-repressor CIR N-terminal" evidence="2">
    <location>
        <begin position="10"/>
        <end position="46"/>
    </location>
</feature>
<reference evidence="3 4" key="1">
    <citation type="journal article" date="2018" name="BMC Genomics">
        <title>Comparative genome analyses reveal sequence features reflecting distinct modes of host-adaptation between dicot and monocot powdery mildew.</title>
        <authorList>
            <person name="Wu Y."/>
            <person name="Ma X."/>
            <person name="Pan Z."/>
            <person name="Kale S.D."/>
            <person name="Song Y."/>
            <person name="King H."/>
            <person name="Zhang Q."/>
            <person name="Presley C."/>
            <person name="Deng X."/>
            <person name="Wei C.I."/>
            <person name="Xiao S."/>
        </authorList>
    </citation>
    <scope>NUCLEOTIDE SEQUENCE [LARGE SCALE GENOMIC DNA]</scope>
    <source>
        <strain evidence="3">UMSG1</strain>
    </source>
</reference>
<protein>
    <submittedName>
        <fullName evidence="3">Putative homocitrate synthase</fullName>
    </submittedName>
</protein>
<evidence type="ECO:0000313" key="3">
    <source>
        <dbReference type="EMBL" id="RKF72797.1"/>
    </source>
</evidence>
<dbReference type="PANTHER" id="PTHR22093">
    <property type="entry name" value="LEUKOCYTE RECEPTOR CLUSTER LRC MEMBER 1"/>
    <property type="match status" value="1"/>
</dbReference>
<dbReference type="SMART" id="SM01083">
    <property type="entry name" value="Cir_N"/>
    <property type="match status" value="1"/>
</dbReference>
<dbReference type="EMBL" id="MCBS01024693">
    <property type="protein sequence ID" value="RKF72797.1"/>
    <property type="molecule type" value="Genomic_DNA"/>
</dbReference>
<dbReference type="PANTHER" id="PTHR22093:SF0">
    <property type="entry name" value="LEUKOCYTE RECEPTOR CLUSTER MEMBER 1"/>
    <property type="match status" value="1"/>
</dbReference>
<feature type="region of interest" description="Disordered" evidence="1">
    <location>
        <begin position="69"/>
        <end position="90"/>
    </location>
</feature>
<gene>
    <name evidence="3" type="ORF">GcM1_246019</name>
</gene>
<feature type="region of interest" description="Disordered" evidence="1">
    <location>
        <begin position="129"/>
        <end position="150"/>
    </location>
</feature>
<dbReference type="AlphaFoldDB" id="A0A420IE38"/>
<evidence type="ECO:0000256" key="1">
    <source>
        <dbReference type="SAM" id="MobiDB-lite"/>
    </source>
</evidence>
<evidence type="ECO:0000259" key="2">
    <source>
        <dbReference type="SMART" id="SM01083"/>
    </source>
</evidence>
<sequence>MPLHLLGKKSWNVYNRANIEKVRRDEAIAQAAEEAEEERMQALDTERRMQILRGEHPTPIPTIEITAGGTRRHRPDRLEHGHGEKKIRKKNYENDTDFEIRAARQRADDAAAFAAKNFGLGIPLITNDNSQRDKFKKNPEAEKEALQKKRELEDQYTMRFSNAAGYKKSSGESPWYSSTKLEIREADMKCSKDVWGNEDPKRSDREDERILKNDPLLIMKAGAKRVREVEKKRKRCVEEIKDMDKLLKKERKSSRRTSVPRKDYHDDDDINTVSLDDSRDELNVKKKASSPKSYRHRHRDTGSYHKHRHTKKRVTLFSSSDLNRTGIEPSCARF</sequence>
<feature type="region of interest" description="Disordered" evidence="1">
    <location>
        <begin position="247"/>
        <end position="316"/>
    </location>
</feature>